<dbReference type="RefSeq" id="WP_092322988.1">
    <property type="nucleotide sequence ID" value="NZ_FNFU01000006.1"/>
</dbReference>
<evidence type="ECO:0000256" key="1">
    <source>
        <dbReference type="SAM" id="Phobius"/>
    </source>
</evidence>
<feature type="transmembrane region" description="Helical" evidence="1">
    <location>
        <begin position="72"/>
        <end position="89"/>
    </location>
</feature>
<proteinExistence type="predicted"/>
<protein>
    <recommendedName>
        <fullName evidence="4">Integral membrane protein</fullName>
    </recommendedName>
</protein>
<gene>
    <name evidence="2" type="ORF">SAMN05216282_106157</name>
</gene>
<organism evidence="2 3">
    <name type="scientific">Cryobacterium psychrotolerans</name>
    <dbReference type="NCBI Taxonomy" id="386301"/>
    <lineage>
        <taxon>Bacteria</taxon>
        <taxon>Bacillati</taxon>
        <taxon>Actinomycetota</taxon>
        <taxon>Actinomycetes</taxon>
        <taxon>Micrococcales</taxon>
        <taxon>Microbacteriaceae</taxon>
        <taxon>Cryobacterium</taxon>
    </lineage>
</organism>
<dbReference type="EMBL" id="FNFU01000006">
    <property type="protein sequence ID" value="SDK46937.1"/>
    <property type="molecule type" value="Genomic_DNA"/>
</dbReference>
<keyword evidence="1" id="KW-0812">Transmembrane</keyword>
<evidence type="ECO:0000313" key="2">
    <source>
        <dbReference type="EMBL" id="SDK46937.1"/>
    </source>
</evidence>
<dbReference type="AlphaFoldDB" id="A0A1G9C5G7"/>
<sequence>MDILIGILVILHFIGLASLLGGFLVQVKDIIAGKGTVVAAMFHGALTQLVTGLLLVGLVQMAEPGEIDNAKIAVKLVVLIVITVLVIMYRKKPVAPSWALWAIGGLTVANIAVAVLWK</sequence>
<dbReference type="STRING" id="386301.SAMN05216282_106157"/>
<feature type="transmembrane region" description="Helical" evidence="1">
    <location>
        <begin position="37"/>
        <end position="60"/>
    </location>
</feature>
<reference evidence="2 3" key="1">
    <citation type="submission" date="2016-10" db="EMBL/GenBank/DDBJ databases">
        <authorList>
            <person name="de Groot N.N."/>
        </authorList>
    </citation>
    <scope>NUCLEOTIDE SEQUENCE [LARGE SCALE GENOMIC DNA]</scope>
    <source>
        <strain evidence="2 3">CGMCC 1.5382</strain>
    </source>
</reference>
<name>A0A1G9C5G7_9MICO</name>
<feature type="transmembrane region" description="Helical" evidence="1">
    <location>
        <begin position="6"/>
        <end position="25"/>
    </location>
</feature>
<keyword evidence="3" id="KW-1185">Reference proteome</keyword>
<keyword evidence="1" id="KW-0472">Membrane</keyword>
<accession>A0A1G9C5G7</accession>
<feature type="transmembrane region" description="Helical" evidence="1">
    <location>
        <begin position="98"/>
        <end position="117"/>
    </location>
</feature>
<keyword evidence="1" id="KW-1133">Transmembrane helix</keyword>
<dbReference type="Proteomes" id="UP000198701">
    <property type="component" value="Unassembled WGS sequence"/>
</dbReference>
<evidence type="ECO:0008006" key="4">
    <source>
        <dbReference type="Google" id="ProtNLM"/>
    </source>
</evidence>
<evidence type="ECO:0000313" key="3">
    <source>
        <dbReference type="Proteomes" id="UP000198701"/>
    </source>
</evidence>
<dbReference type="OrthoDB" id="3830423at2"/>